<dbReference type="GO" id="GO:0003735">
    <property type="term" value="F:structural constituent of ribosome"/>
    <property type="evidence" value="ECO:0007669"/>
    <property type="project" value="InterPro"/>
</dbReference>
<dbReference type="GO" id="GO:0002181">
    <property type="term" value="P:cytoplasmic translation"/>
    <property type="evidence" value="ECO:0007669"/>
    <property type="project" value="TreeGrafter"/>
</dbReference>
<evidence type="ECO:0000313" key="2">
    <source>
        <dbReference type="Proteomes" id="UP000605970"/>
    </source>
</evidence>
<gene>
    <name evidence="1" type="ORF">Mgra_00001157</name>
</gene>
<dbReference type="EMBL" id="JABEBT010000005">
    <property type="protein sequence ID" value="KAF7639480.1"/>
    <property type="molecule type" value="Genomic_DNA"/>
</dbReference>
<dbReference type="InterPro" id="IPR043140">
    <property type="entry name" value="Ribosomal_uS14_sf"/>
</dbReference>
<dbReference type="Proteomes" id="UP000605970">
    <property type="component" value="Unassembled WGS sequence"/>
</dbReference>
<sequence>MVHENIHWSRPRKFGSGSRSCRVCSNHHGYITKFL</sequence>
<protein>
    <submittedName>
        <fullName evidence="1">Uncharacterized protein</fullName>
    </submittedName>
</protein>
<proteinExistence type="predicted"/>
<name>A0A8T0A1N3_9BILA</name>
<dbReference type="GO" id="GO:0008270">
    <property type="term" value="F:zinc ion binding"/>
    <property type="evidence" value="ECO:0007669"/>
    <property type="project" value="InterPro"/>
</dbReference>
<dbReference type="AlphaFoldDB" id="A0A8T0A1N3"/>
<dbReference type="Gene3D" id="4.10.830.10">
    <property type="entry name" value="30s Ribosomal Protein S14, Chain N"/>
    <property type="match status" value="1"/>
</dbReference>
<dbReference type="PANTHER" id="PTHR12010:SF2">
    <property type="entry name" value="40S RIBOSOMAL PROTEIN S29"/>
    <property type="match status" value="1"/>
</dbReference>
<accession>A0A8T0A1N3</accession>
<organism evidence="1 2">
    <name type="scientific">Meloidogyne graminicola</name>
    <dbReference type="NCBI Taxonomy" id="189291"/>
    <lineage>
        <taxon>Eukaryota</taxon>
        <taxon>Metazoa</taxon>
        <taxon>Ecdysozoa</taxon>
        <taxon>Nematoda</taxon>
        <taxon>Chromadorea</taxon>
        <taxon>Rhabditida</taxon>
        <taxon>Tylenchina</taxon>
        <taxon>Tylenchomorpha</taxon>
        <taxon>Tylenchoidea</taxon>
        <taxon>Meloidogynidae</taxon>
        <taxon>Meloidogyninae</taxon>
        <taxon>Meloidogyne</taxon>
    </lineage>
</organism>
<dbReference type="PANTHER" id="PTHR12010">
    <property type="entry name" value="40S RIBOSOMAL PROTEIN S29"/>
    <property type="match status" value="1"/>
</dbReference>
<reference evidence="1" key="1">
    <citation type="journal article" date="2020" name="Ecol. Evol.">
        <title>Genome structure and content of the rice root-knot nematode (Meloidogyne graminicola).</title>
        <authorList>
            <person name="Phan N.T."/>
            <person name="Danchin E.G.J."/>
            <person name="Klopp C."/>
            <person name="Perfus-Barbeoch L."/>
            <person name="Kozlowski D.K."/>
            <person name="Koutsovoulos G.D."/>
            <person name="Lopez-Roques C."/>
            <person name="Bouchez O."/>
            <person name="Zahm M."/>
            <person name="Besnard G."/>
            <person name="Bellafiore S."/>
        </authorList>
    </citation>
    <scope>NUCLEOTIDE SEQUENCE</scope>
    <source>
        <strain evidence="1">VN-18</strain>
    </source>
</reference>
<comment type="caution">
    <text evidence="1">The sequence shown here is derived from an EMBL/GenBank/DDBJ whole genome shotgun (WGS) entry which is preliminary data.</text>
</comment>
<evidence type="ECO:0000313" key="1">
    <source>
        <dbReference type="EMBL" id="KAF7639480.1"/>
    </source>
</evidence>
<keyword evidence="2" id="KW-1185">Reference proteome</keyword>
<dbReference type="OrthoDB" id="10252683at2759"/>
<dbReference type="GO" id="GO:0022627">
    <property type="term" value="C:cytosolic small ribosomal subunit"/>
    <property type="evidence" value="ECO:0007669"/>
    <property type="project" value="TreeGrafter"/>
</dbReference>
<dbReference type="InterPro" id="IPR039744">
    <property type="entry name" value="RIbosomal_uS14_euk_arc"/>
</dbReference>